<dbReference type="Gene3D" id="3.50.50.60">
    <property type="entry name" value="FAD/NAD(P)-binding domain"/>
    <property type="match status" value="1"/>
</dbReference>
<dbReference type="Proteomes" id="UP001379949">
    <property type="component" value="Unassembled WGS sequence"/>
</dbReference>
<proteinExistence type="predicted"/>
<evidence type="ECO:0000259" key="2">
    <source>
        <dbReference type="Pfam" id="PF01266"/>
    </source>
</evidence>
<dbReference type="PANTHER" id="PTHR13847:SF281">
    <property type="entry name" value="FAD DEPENDENT OXIDOREDUCTASE DOMAIN-CONTAINING PROTEIN"/>
    <property type="match status" value="1"/>
</dbReference>
<dbReference type="InterPro" id="IPR036188">
    <property type="entry name" value="FAD/NAD-bd_sf"/>
</dbReference>
<dbReference type="InterPro" id="IPR006076">
    <property type="entry name" value="FAD-dep_OxRdtase"/>
</dbReference>
<dbReference type="EC" id="1.-.-.-" evidence="3"/>
<sequence>MIHQKLHPSLWADTSTPRISVDKLNTHTRADVVIVGAGITGSRTALELAEQGLAVIVLEAQEPGWGASGRTGGQVNPLAHDIPEKICSYLGEKAGMGVVNAYAKSADEVFSLIKKHKIECDAEQNGWLRVAHCNRAVKQLESMSSAWQKVGLDINYVEGNELHRLMGTKTYDTATLTPKGGSVQPLSYTRGLCSTAMRFGARVFGHSPVQAIERKGSQWLVKTESGSVDTEWVVFCTNGYTDNVLKGLQKTIVPLVSLQSATEPLPQEIYDEILPEGHTYADTRRVIFYGRKVKDRRVVFGTLGVSADCKRGSDIKRLYSGLAETFPQLKGIELTHKWGGYIAHTPDVLPHLHEPQPGILAGLGYNGRGVAMGTVMGRVIAERILGKSAEDLEIPVTNYSNAFLRHFSDVAVKLAVPTFEIMDAFERRFT</sequence>
<evidence type="ECO:0000313" key="4">
    <source>
        <dbReference type="Proteomes" id="UP001379949"/>
    </source>
</evidence>
<name>A0ABU9G899_9GAMM</name>
<keyword evidence="4" id="KW-1185">Reference proteome</keyword>
<protein>
    <submittedName>
        <fullName evidence="3">FAD-binding oxidoreductase</fullName>
        <ecNumber evidence="3">1.-.-.-</ecNumber>
    </submittedName>
</protein>
<dbReference type="GO" id="GO:0016491">
    <property type="term" value="F:oxidoreductase activity"/>
    <property type="evidence" value="ECO:0007669"/>
    <property type="project" value="UniProtKB-KW"/>
</dbReference>
<dbReference type="Gene3D" id="3.30.9.10">
    <property type="entry name" value="D-Amino Acid Oxidase, subunit A, domain 2"/>
    <property type="match status" value="1"/>
</dbReference>
<evidence type="ECO:0000256" key="1">
    <source>
        <dbReference type="ARBA" id="ARBA00023002"/>
    </source>
</evidence>
<accession>A0ABU9G899</accession>
<dbReference type="Pfam" id="PF01266">
    <property type="entry name" value="DAO"/>
    <property type="match status" value="1"/>
</dbReference>
<gene>
    <name evidence="3" type="ORF">V6242_13980</name>
</gene>
<feature type="domain" description="FAD dependent oxidoreductase" evidence="2">
    <location>
        <begin position="31"/>
        <end position="383"/>
    </location>
</feature>
<comment type="caution">
    <text evidence="3">The sequence shown here is derived from an EMBL/GenBank/DDBJ whole genome shotgun (WGS) entry which is preliminary data.</text>
</comment>
<dbReference type="EMBL" id="JBAKAR010000013">
    <property type="protein sequence ID" value="MEL0614261.1"/>
    <property type="molecule type" value="Genomic_DNA"/>
</dbReference>
<dbReference type="RefSeq" id="WP_341567806.1">
    <property type="nucleotide sequence ID" value="NZ_JBAKAR010000013.1"/>
</dbReference>
<organism evidence="3 4">
    <name type="scientific">Marinomonas arenicola</name>
    <dbReference type="NCBI Taxonomy" id="569601"/>
    <lineage>
        <taxon>Bacteria</taxon>
        <taxon>Pseudomonadati</taxon>
        <taxon>Pseudomonadota</taxon>
        <taxon>Gammaproteobacteria</taxon>
        <taxon>Oceanospirillales</taxon>
        <taxon>Oceanospirillaceae</taxon>
        <taxon>Marinomonas</taxon>
    </lineage>
</organism>
<evidence type="ECO:0000313" key="3">
    <source>
        <dbReference type="EMBL" id="MEL0614261.1"/>
    </source>
</evidence>
<reference evidence="3 4" key="1">
    <citation type="submission" date="2024-02" db="EMBL/GenBank/DDBJ databases">
        <title>Bacteria isolated from the canopy kelp, Nereocystis luetkeana.</title>
        <authorList>
            <person name="Pfister C.A."/>
            <person name="Younker I.T."/>
            <person name="Light S.H."/>
        </authorList>
    </citation>
    <scope>NUCLEOTIDE SEQUENCE [LARGE SCALE GENOMIC DNA]</scope>
    <source>
        <strain evidence="3 4">TI.4.07</strain>
    </source>
</reference>
<keyword evidence="1 3" id="KW-0560">Oxidoreductase</keyword>
<dbReference type="SUPFAM" id="SSF51905">
    <property type="entry name" value="FAD/NAD(P)-binding domain"/>
    <property type="match status" value="1"/>
</dbReference>
<dbReference type="PANTHER" id="PTHR13847">
    <property type="entry name" value="SARCOSINE DEHYDROGENASE-RELATED"/>
    <property type="match status" value="1"/>
</dbReference>